<dbReference type="Proteomes" id="UP000515514">
    <property type="component" value="Chromosome"/>
</dbReference>
<dbReference type="InterPro" id="IPR013096">
    <property type="entry name" value="Cupin_2"/>
</dbReference>
<protein>
    <submittedName>
        <fullName evidence="2">Cupin domain protein</fullName>
    </submittedName>
</protein>
<dbReference type="InterPro" id="IPR011051">
    <property type="entry name" value="RmlC_Cupin_sf"/>
</dbReference>
<dbReference type="KEGG" id="alti:ALE3EI_1569"/>
<dbReference type="Gene3D" id="2.60.120.10">
    <property type="entry name" value="Jelly Rolls"/>
    <property type="match status" value="1"/>
</dbReference>
<dbReference type="PANTHER" id="PTHR36440">
    <property type="entry name" value="PUTATIVE (AFU_ORTHOLOGUE AFUA_8G07350)-RELATED"/>
    <property type="match status" value="1"/>
</dbReference>
<dbReference type="InterPro" id="IPR014710">
    <property type="entry name" value="RmlC-like_jellyroll"/>
</dbReference>
<accession>A0A7G8PUW1</accession>
<reference evidence="2 3" key="1">
    <citation type="submission" date="2020-04" db="EMBL/GenBank/DDBJ databases">
        <title>Genome sequence of Altibacter aquimarinus strain ALE3EI.</title>
        <authorList>
            <person name="Oh H.-M."/>
            <person name="Jang D."/>
        </authorList>
    </citation>
    <scope>NUCLEOTIDE SEQUENCE [LARGE SCALE GENOMIC DNA]</scope>
    <source>
        <strain evidence="2 3">ALE3EI</strain>
    </source>
</reference>
<sequence length="153" mass="17099">MFVRQKSHKMNSADTKWLLGHKITPHDSSGDFDLMVAETPSKVQGPPPHLHHSFKESFLIIEGEMEFFVNGEVKVLKAGESIDIPPNTLHTFSNKSDTSCKWINIHSPKGFRSFFEDIGVSETEENAIEKSLAPAVIDKVMATAANYDMIIKV</sequence>
<dbReference type="Pfam" id="PF07883">
    <property type="entry name" value="Cupin_2"/>
    <property type="match status" value="1"/>
</dbReference>
<gene>
    <name evidence="2" type="ORF">ALE3EI_1569</name>
</gene>
<dbReference type="AlphaFoldDB" id="A0A7G8PUW1"/>
<evidence type="ECO:0000313" key="3">
    <source>
        <dbReference type="Proteomes" id="UP000515514"/>
    </source>
</evidence>
<dbReference type="SUPFAM" id="SSF51182">
    <property type="entry name" value="RmlC-like cupins"/>
    <property type="match status" value="1"/>
</dbReference>
<proteinExistence type="predicted"/>
<evidence type="ECO:0000313" key="2">
    <source>
        <dbReference type="EMBL" id="QNJ98127.1"/>
    </source>
</evidence>
<dbReference type="PANTHER" id="PTHR36440:SF1">
    <property type="entry name" value="PUTATIVE (AFU_ORTHOLOGUE AFUA_8G07350)-RELATED"/>
    <property type="match status" value="1"/>
</dbReference>
<organism evidence="2 3">
    <name type="scientific">Constantimarinum furrinae</name>
    <dbReference type="NCBI Taxonomy" id="2562285"/>
    <lineage>
        <taxon>Bacteria</taxon>
        <taxon>Pseudomonadati</taxon>
        <taxon>Bacteroidota</taxon>
        <taxon>Flavobacteriia</taxon>
        <taxon>Flavobacteriales</taxon>
        <taxon>Flavobacteriaceae</taxon>
        <taxon>Altibacter/Constantimarinum group</taxon>
        <taxon>Constantimarinum</taxon>
    </lineage>
</organism>
<dbReference type="EMBL" id="CP052909">
    <property type="protein sequence ID" value="QNJ98127.1"/>
    <property type="molecule type" value="Genomic_DNA"/>
</dbReference>
<feature type="domain" description="Cupin type-2" evidence="1">
    <location>
        <begin position="45"/>
        <end position="105"/>
    </location>
</feature>
<keyword evidence="3" id="KW-1185">Reference proteome</keyword>
<evidence type="ECO:0000259" key="1">
    <source>
        <dbReference type="Pfam" id="PF07883"/>
    </source>
</evidence>
<dbReference type="InterPro" id="IPR053146">
    <property type="entry name" value="QDO-like"/>
</dbReference>
<name>A0A7G8PUW1_9FLAO</name>